<proteinExistence type="predicted"/>
<dbReference type="InterPro" id="IPR002575">
    <property type="entry name" value="Aminoglycoside_PTrfase"/>
</dbReference>
<dbReference type="Gene3D" id="3.90.1200.10">
    <property type="match status" value="1"/>
</dbReference>
<dbReference type="Pfam" id="PF01636">
    <property type="entry name" value="APH"/>
    <property type="match status" value="1"/>
</dbReference>
<dbReference type="PANTHER" id="PTHR21310">
    <property type="entry name" value="AMINOGLYCOSIDE PHOSPHOTRANSFERASE-RELATED-RELATED"/>
    <property type="match status" value="1"/>
</dbReference>
<evidence type="ECO:0000313" key="2">
    <source>
        <dbReference type="EMBL" id="KAF1993540.1"/>
    </source>
</evidence>
<evidence type="ECO:0000259" key="1">
    <source>
        <dbReference type="Pfam" id="PF01636"/>
    </source>
</evidence>
<feature type="domain" description="Aminoglycoside phosphotransferase" evidence="1">
    <location>
        <begin position="1"/>
        <end position="124"/>
    </location>
</feature>
<dbReference type="AlphaFoldDB" id="A0A6A5VVY0"/>
<organism evidence="2 3">
    <name type="scientific">Amniculicola lignicola CBS 123094</name>
    <dbReference type="NCBI Taxonomy" id="1392246"/>
    <lineage>
        <taxon>Eukaryota</taxon>
        <taxon>Fungi</taxon>
        <taxon>Dikarya</taxon>
        <taxon>Ascomycota</taxon>
        <taxon>Pezizomycotina</taxon>
        <taxon>Dothideomycetes</taxon>
        <taxon>Pleosporomycetidae</taxon>
        <taxon>Pleosporales</taxon>
        <taxon>Amniculicolaceae</taxon>
        <taxon>Amniculicola</taxon>
    </lineage>
</organism>
<evidence type="ECO:0000313" key="3">
    <source>
        <dbReference type="Proteomes" id="UP000799779"/>
    </source>
</evidence>
<feature type="non-terminal residue" evidence="2">
    <location>
        <position position="1"/>
    </location>
</feature>
<dbReference type="OrthoDB" id="4177236at2759"/>
<protein>
    <recommendedName>
        <fullName evidence="1">Aminoglycoside phosphotransferase domain-containing protein</fullName>
    </recommendedName>
</protein>
<name>A0A6A5VVY0_9PLEO</name>
<accession>A0A6A5VVY0</accession>
<keyword evidence="3" id="KW-1185">Reference proteome</keyword>
<dbReference type="SUPFAM" id="SSF56112">
    <property type="entry name" value="Protein kinase-like (PK-like)"/>
    <property type="match status" value="1"/>
</dbReference>
<sequence length="131" mass="15010">YLVMDYIKGDTLSAAWPRLSQNQRDDAMNRLAAQFKALRSVSQPDPCYYGRIERQGIIPNTPMIRNPQASWGGPYGYYTELVEAMETSMQFSAPVLTHIDAKAENILVCENGRVVIIDWETLAWLPKWAQW</sequence>
<reference evidence="2" key="1">
    <citation type="journal article" date="2020" name="Stud. Mycol.">
        <title>101 Dothideomycetes genomes: a test case for predicting lifestyles and emergence of pathogens.</title>
        <authorList>
            <person name="Haridas S."/>
            <person name="Albert R."/>
            <person name="Binder M."/>
            <person name="Bloem J."/>
            <person name="Labutti K."/>
            <person name="Salamov A."/>
            <person name="Andreopoulos B."/>
            <person name="Baker S."/>
            <person name="Barry K."/>
            <person name="Bills G."/>
            <person name="Bluhm B."/>
            <person name="Cannon C."/>
            <person name="Castanera R."/>
            <person name="Culley D."/>
            <person name="Daum C."/>
            <person name="Ezra D."/>
            <person name="Gonzalez J."/>
            <person name="Henrissat B."/>
            <person name="Kuo A."/>
            <person name="Liang C."/>
            <person name="Lipzen A."/>
            <person name="Lutzoni F."/>
            <person name="Magnuson J."/>
            <person name="Mondo S."/>
            <person name="Nolan M."/>
            <person name="Ohm R."/>
            <person name="Pangilinan J."/>
            <person name="Park H.-J."/>
            <person name="Ramirez L."/>
            <person name="Alfaro M."/>
            <person name="Sun H."/>
            <person name="Tritt A."/>
            <person name="Yoshinaga Y."/>
            <person name="Zwiers L.-H."/>
            <person name="Turgeon B."/>
            <person name="Goodwin S."/>
            <person name="Spatafora J."/>
            <person name="Crous P."/>
            <person name="Grigoriev I."/>
        </authorList>
    </citation>
    <scope>NUCLEOTIDE SEQUENCE</scope>
    <source>
        <strain evidence="2">CBS 123094</strain>
    </source>
</reference>
<dbReference type="InterPro" id="IPR051678">
    <property type="entry name" value="AGP_Transferase"/>
</dbReference>
<dbReference type="Proteomes" id="UP000799779">
    <property type="component" value="Unassembled WGS sequence"/>
</dbReference>
<dbReference type="EMBL" id="ML977698">
    <property type="protein sequence ID" value="KAF1993540.1"/>
    <property type="molecule type" value="Genomic_DNA"/>
</dbReference>
<gene>
    <name evidence="2" type="ORF">P154DRAFT_382232</name>
</gene>
<dbReference type="InterPro" id="IPR011009">
    <property type="entry name" value="Kinase-like_dom_sf"/>
</dbReference>
<dbReference type="PANTHER" id="PTHR21310:SF48">
    <property type="entry name" value="AMINOGLYCOSIDE PHOSPHOTRANSFERASE DOMAIN-CONTAINING PROTEIN"/>
    <property type="match status" value="1"/>
</dbReference>
<feature type="non-terminal residue" evidence="2">
    <location>
        <position position="131"/>
    </location>
</feature>